<reference evidence="2" key="1">
    <citation type="journal article" date="2018" name="BMC Genomics">
        <title>Genomic insights into host adaptation between the wheat stripe rust pathogen (Puccinia striiformis f. sp. tritici) and the barley stripe rust pathogen (Puccinia striiformis f. sp. hordei).</title>
        <authorList>
            <person name="Xia C."/>
            <person name="Wang M."/>
            <person name="Yin C."/>
            <person name="Cornejo O.E."/>
            <person name="Hulbert S.H."/>
            <person name="Chen X."/>
        </authorList>
    </citation>
    <scope>NUCLEOTIDE SEQUENCE [LARGE SCALE GENOMIC DNA]</scope>
    <source>
        <strain evidence="2">93-210</strain>
    </source>
</reference>
<reference evidence="1 2" key="3">
    <citation type="journal article" date="2022" name="Microbiol. Spectr.">
        <title>Folding features and dynamics of 3D genome architecture in plant fungal pathogens.</title>
        <authorList>
            <person name="Xia C."/>
        </authorList>
    </citation>
    <scope>NUCLEOTIDE SEQUENCE [LARGE SCALE GENOMIC DNA]</scope>
    <source>
        <strain evidence="1 2">93-210</strain>
    </source>
</reference>
<protein>
    <submittedName>
        <fullName evidence="1">Uncharacterized protein</fullName>
    </submittedName>
</protein>
<dbReference type="Proteomes" id="UP001060170">
    <property type="component" value="Chromosome 4"/>
</dbReference>
<comment type="caution">
    <text evidence="1">The sequence shown here is derived from an EMBL/GenBank/DDBJ whole genome shotgun (WGS) entry which is preliminary data.</text>
</comment>
<evidence type="ECO:0000313" key="2">
    <source>
        <dbReference type="Proteomes" id="UP001060170"/>
    </source>
</evidence>
<reference evidence="2" key="2">
    <citation type="journal article" date="2018" name="Mol. Plant Microbe Interact.">
        <title>Genome sequence resources for the wheat stripe rust pathogen (Puccinia striiformis f. sp. tritici) and the barley stripe rust pathogen (Puccinia striiformis f. sp. hordei).</title>
        <authorList>
            <person name="Xia C."/>
            <person name="Wang M."/>
            <person name="Yin C."/>
            <person name="Cornejo O.E."/>
            <person name="Hulbert S.H."/>
            <person name="Chen X."/>
        </authorList>
    </citation>
    <scope>NUCLEOTIDE SEQUENCE [LARGE SCALE GENOMIC DNA]</scope>
    <source>
        <strain evidence="2">93-210</strain>
    </source>
</reference>
<accession>A0ACC0EP61</accession>
<sequence length="231" mass="26256">MVQERRSILLLAPAPVITIRIPFHHLTATIPSPLHHQQLDPDSNLHHQRQPIDDNRDHQAPKGQHASVDTKSGQKTFPVSLSTERGLNPWSMFRRKDRTTNRCSDAEADLQSRPAKRRETAQLLTESCVQSLPTQNVIQIDPKDPSAPVKQTLSDIIRFDLASFQNYPFVFIYKKLIGSCTLSYNSPLQLNFDLPRSIILPFIKIRRLVGCTVTLPNVRSPTRRLNGFLVL</sequence>
<name>A0ACC0EP61_9BASI</name>
<dbReference type="EMBL" id="CM045868">
    <property type="protein sequence ID" value="KAI7956662.1"/>
    <property type="molecule type" value="Genomic_DNA"/>
</dbReference>
<keyword evidence="2" id="KW-1185">Reference proteome</keyword>
<proteinExistence type="predicted"/>
<organism evidence="1 2">
    <name type="scientific">Puccinia striiformis f. sp. tritici</name>
    <dbReference type="NCBI Taxonomy" id="168172"/>
    <lineage>
        <taxon>Eukaryota</taxon>
        <taxon>Fungi</taxon>
        <taxon>Dikarya</taxon>
        <taxon>Basidiomycota</taxon>
        <taxon>Pucciniomycotina</taxon>
        <taxon>Pucciniomycetes</taxon>
        <taxon>Pucciniales</taxon>
        <taxon>Pucciniaceae</taxon>
        <taxon>Puccinia</taxon>
    </lineage>
</organism>
<gene>
    <name evidence="1" type="ORF">MJO28_003757</name>
</gene>
<evidence type="ECO:0000313" key="1">
    <source>
        <dbReference type="EMBL" id="KAI7956662.1"/>
    </source>
</evidence>